<accession>R8YHU9</accession>
<dbReference type="HOGENOM" id="CLU_2476348_0_0_6"/>
<evidence type="ECO:0000313" key="2">
    <source>
        <dbReference type="Proteomes" id="UP000014024"/>
    </source>
</evidence>
<proteinExistence type="predicted"/>
<dbReference type="RefSeq" id="WP_016141590.1">
    <property type="nucleotide sequence ID" value="NZ_KB976987.1"/>
</dbReference>
<gene>
    <name evidence="1" type="ORF">F931_01582</name>
</gene>
<dbReference type="OrthoDB" id="9873476at2"/>
<sequence length="87" mass="9913">MANKFNAEQARVNLKQGKKSHQNIYEDILQQVESSSKKGINPVYLNFLRGNITQENIDNIISKLHKLGFEVDIRESSSISFSVKVSF</sequence>
<organism evidence="1 2">
    <name type="scientific">Acinetobacter pittii ANC 4050</name>
    <dbReference type="NCBI Taxonomy" id="1217691"/>
    <lineage>
        <taxon>Bacteria</taxon>
        <taxon>Pseudomonadati</taxon>
        <taxon>Pseudomonadota</taxon>
        <taxon>Gammaproteobacteria</taxon>
        <taxon>Moraxellales</taxon>
        <taxon>Moraxellaceae</taxon>
        <taxon>Acinetobacter</taxon>
        <taxon>Acinetobacter calcoaceticus/baumannii complex</taxon>
    </lineage>
</organism>
<dbReference type="AlphaFoldDB" id="R8YHU9"/>
<name>R8YHU9_ACIPI</name>
<dbReference type="Proteomes" id="UP000014024">
    <property type="component" value="Unassembled WGS sequence"/>
</dbReference>
<dbReference type="EMBL" id="APQM01000007">
    <property type="protein sequence ID" value="EOQ68864.1"/>
    <property type="molecule type" value="Genomic_DNA"/>
</dbReference>
<evidence type="ECO:0000313" key="1">
    <source>
        <dbReference type="EMBL" id="EOQ68864.1"/>
    </source>
</evidence>
<comment type="caution">
    <text evidence="1">The sequence shown here is derived from an EMBL/GenBank/DDBJ whole genome shotgun (WGS) entry which is preliminary data.</text>
</comment>
<protein>
    <submittedName>
        <fullName evidence="1">Uncharacterized protein</fullName>
    </submittedName>
</protein>
<reference evidence="1 2" key="1">
    <citation type="submission" date="2013-02" db="EMBL/GenBank/DDBJ databases">
        <title>The Genome Sequence of Acinetobacter sp. ANC 4050.</title>
        <authorList>
            <consortium name="The Broad Institute Genome Sequencing Platform"/>
            <consortium name="The Broad Institute Genome Sequencing Center for Infectious Disease"/>
            <person name="Cerqueira G."/>
            <person name="Feldgarden M."/>
            <person name="Courvalin P."/>
            <person name="Perichon B."/>
            <person name="Grillot-Courvalin C."/>
            <person name="Clermont D."/>
            <person name="Rocha E."/>
            <person name="Yoon E.-J."/>
            <person name="Nemec A."/>
            <person name="Walker B."/>
            <person name="Young S.K."/>
            <person name="Zeng Q."/>
            <person name="Gargeya S."/>
            <person name="Fitzgerald M."/>
            <person name="Haas B."/>
            <person name="Abouelleil A."/>
            <person name="Alvarado L."/>
            <person name="Arachchi H.M."/>
            <person name="Berlin A.M."/>
            <person name="Chapman S.B."/>
            <person name="Dewar J."/>
            <person name="Goldberg J."/>
            <person name="Griggs A."/>
            <person name="Gujja S."/>
            <person name="Hansen M."/>
            <person name="Howarth C."/>
            <person name="Imamovic A."/>
            <person name="Larimer J."/>
            <person name="McCowan C."/>
            <person name="Murphy C."/>
            <person name="Neiman D."/>
            <person name="Pearson M."/>
            <person name="Priest M."/>
            <person name="Roberts A."/>
            <person name="Saif S."/>
            <person name="Shea T."/>
            <person name="Sisk P."/>
            <person name="Sykes S."/>
            <person name="Wortman J."/>
            <person name="Nusbaum C."/>
            <person name="Birren B."/>
        </authorList>
    </citation>
    <scope>NUCLEOTIDE SEQUENCE [LARGE SCALE GENOMIC DNA]</scope>
    <source>
        <strain evidence="1 2">ANC 4050</strain>
    </source>
</reference>
<dbReference type="PATRIC" id="fig|1217691.3.peg.1562"/>